<keyword evidence="4" id="KW-1185">Reference proteome</keyword>
<dbReference type="NCBIfam" id="NF037970">
    <property type="entry name" value="vanZ_1"/>
    <property type="match status" value="1"/>
</dbReference>
<evidence type="ECO:0000256" key="1">
    <source>
        <dbReference type="SAM" id="Phobius"/>
    </source>
</evidence>
<feature type="transmembrane region" description="Helical" evidence="1">
    <location>
        <begin position="15"/>
        <end position="37"/>
    </location>
</feature>
<dbReference type="OrthoDB" id="9961848at2"/>
<sequence length="106" mass="10964">MPVGPKNDLLSPFPAYLHLDKVGHFLGFALLGGALRLTGRIGPLTAFVIATLLGALTEALQFLAEGRIGRVTDVLIDGAGAALGIAVVMALLRLQLHAGRRGAAAR</sequence>
<dbReference type="Proteomes" id="UP000298180">
    <property type="component" value="Unassembled WGS sequence"/>
</dbReference>
<proteinExistence type="predicted"/>
<dbReference type="InterPro" id="IPR006976">
    <property type="entry name" value="VanZ-like"/>
</dbReference>
<organism evidence="3 4">
    <name type="scientific">Ramlibacter henchirensis</name>
    <dbReference type="NCBI Taxonomy" id="204072"/>
    <lineage>
        <taxon>Bacteria</taxon>
        <taxon>Pseudomonadati</taxon>
        <taxon>Pseudomonadota</taxon>
        <taxon>Betaproteobacteria</taxon>
        <taxon>Burkholderiales</taxon>
        <taxon>Comamonadaceae</taxon>
        <taxon>Ramlibacter</taxon>
    </lineage>
</organism>
<protein>
    <recommendedName>
        <fullName evidence="2">VanZ-like domain-containing protein</fullName>
    </recommendedName>
</protein>
<evidence type="ECO:0000313" key="4">
    <source>
        <dbReference type="Proteomes" id="UP000298180"/>
    </source>
</evidence>
<keyword evidence="1" id="KW-1133">Transmembrane helix</keyword>
<dbReference type="AlphaFoldDB" id="A0A4Z0BW01"/>
<keyword evidence="1" id="KW-0472">Membrane</keyword>
<dbReference type="EMBL" id="SMLM01000002">
    <property type="protein sequence ID" value="TFZ03071.1"/>
    <property type="molecule type" value="Genomic_DNA"/>
</dbReference>
<gene>
    <name evidence="3" type="ORF">EZ313_17820</name>
</gene>
<dbReference type="Pfam" id="PF04892">
    <property type="entry name" value="VanZ"/>
    <property type="match status" value="1"/>
</dbReference>
<feature type="transmembrane region" description="Helical" evidence="1">
    <location>
        <begin position="44"/>
        <end position="63"/>
    </location>
</feature>
<name>A0A4Z0BW01_9BURK</name>
<feature type="transmembrane region" description="Helical" evidence="1">
    <location>
        <begin position="75"/>
        <end position="96"/>
    </location>
</feature>
<reference evidence="3 4" key="1">
    <citation type="submission" date="2019-03" db="EMBL/GenBank/DDBJ databases">
        <title>Ramlibacter henchirensis DSM 14656, whole genome shotgun sequence.</title>
        <authorList>
            <person name="Zhang X."/>
            <person name="Feng G."/>
            <person name="Zhu H."/>
        </authorList>
    </citation>
    <scope>NUCLEOTIDE SEQUENCE [LARGE SCALE GENOMIC DNA]</scope>
    <source>
        <strain evidence="3 4">DSM 14656</strain>
    </source>
</reference>
<keyword evidence="1" id="KW-0812">Transmembrane</keyword>
<feature type="domain" description="VanZ-like" evidence="2">
    <location>
        <begin position="19"/>
        <end position="90"/>
    </location>
</feature>
<evidence type="ECO:0000259" key="2">
    <source>
        <dbReference type="Pfam" id="PF04892"/>
    </source>
</evidence>
<evidence type="ECO:0000313" key="3">
    <source>
        <dbReference type="EMBL" id="TFZ03071.1"/>
    </source>
</evidence>
<comment type="caution">
    <text evidence="3">The sequence shown here is derived from an EMBL/GenBank/DDBJ whole genome shotgun (WGS) entry which is preliminary data.</text>
</comment>
<accession>A0A4Z0BW01</accession>